<sequence>MPSAPIFLPRRRRLLPVALVVLLHWIVLSVLLDVNLELPRQDHGEGGAATILAQVLPAALPPPPPPPALLPVPDAAPLPLPVIPPVEFGMPAQAGGFTVGMEPGAADGVPGGSGVEPAPAATAPAPAPPPPPPAPEAPAPAEPAAPAVPEIRRYKVDMPPPASITLDVARTDKDGTEWSGEALLAWQLNDDTYKIQVEAGIRVVFTRVNLVVLHSEGAVAATGFAPIKMTEKRRGRSLTATHFNWGENKLTFSASQAAYPLVAGAQDKASVPLQLSAIARGDAKQLSGDIDIFVGEDRDASVYRFKVVGQEEIDSRLGKLQTWHLTRPPLPGSYKSTLDIWLAPQHGWYPVRIRNSEANGAVTTQTVNNIVLNHSGF</sequence>
<evidence type="ECO:0000256" key="1">
    <source>
        <dbReference type="SAM" id="MobiDB-lite"/>
    </source>
</evidence>
<evidence type="ECO:0000313" key="2">
    <source>
        <dbReference type="EMBL" id="TXF97192.1"/>
    </source>
</evidence>
<dbReference type="AlphaFoldDB" id="A0A5C7FNH2"/>
<dbReference type="EMBL" id="VPFD01000028">
    <property type="protein sequence ID" value="TXF97192.1"/>
    <property type="molecule type" value="Genomic_DNA"/>
</dbReference>
<dbReference type="Pfam" id="PF11306">
    <property type="entry name" value="DUF3108"/>
    <property type="match status" value="1"/>
</dbReference>
<keyword evidence="3" id="KW-1185">Reference proteome</keyword>
<protein>
    <submittedName>
        <fullName evidence="2">DUF3108 domain-containing protein</fullName>
    </submittedName>
</protein>
<name>A0A5C7FNH2_9BURK</name>
<dbReference type="RefSeq" id="WP_147936631.1">
    <property type="nucleotide sequence ID" value="NZ_VPFD01000028.1"/>
</dbReference>
<feature type="compositionally biased region" description="Pro residues" evidence="1">
    <location>
        <begin position="125"/>
        <end position="143"/>
    </location>
</feature>
<evidence type="ECO:0000313" key="3">
    <source>
        <dbReference type="Proteomes" id="UP000321413"/>
    </source>
</evidence>
<gene>
    <name evidence="2" type="ORF">FVD38_21275</name>
</gene>
<organism evidence="2 3">
    <name type="scientific">Massilia arenae</name>
    <dbReference type="NCBI Taxonomy" id="2603288"/>
    <lineage>
        <taxon>Bacteria</taxon>
        <taxon>Pseudomonadati</taxon>
        <taxon>Pseudomonadota</taxon>
        <taxon>Betaproteobacteria</taxon>
        <taxon>Burkholderiales</taxon>
        <taxon>Oxalobacteraceae</taxon>
        <taxon>Telluria group</taxon>
        <taxon>Massilia</taxon>
    </lineage>
</organism>
<proteinExistence type="predicted"/>
<dbReference type="Proteomes" id="UP000321413">
    <property type="component" value="Unassembled WGS sequence"/>
</dbReference>
<dbReference type="InterPro" id="IPR021457">
    <property type="entry name" value="DUF3108"/>
</dbReference>
<comment type="caution">
    <text evidence="2">The sequence shown here is derived from an EMBL/GenBank/DDBJ whole genome shotgun (WGS) entry which is preliminary data.</text>
</comment>
<feature type="region of interest" description="Disordered" evidence="1">
    <location>
        <begin position="102"/>
        <end position="144"/>
    </location>
</feature>
<reference evidence="2 3" key="1">
    <citation type="submission" date="2019-08" db="EMBL/GenBank/DDBJ databases">
        <title>Massilia golmudensis sp. nov., isolated from sand in the Qinghai-Tibetan Plateau.</title>
        <authorList>
            <person name="Zhang B."/>
        </authorList>
    </citation>
    <scope>NUCLEOTIDE SEQUENCE [LARGE SCALE GENOMIC DNA]</scope>
    <source>
        <strain evidence="2 3">GEM5</strain>
    </source>
</reference>
<accession>A0A5C7FNH2</accession>